<comment type="caution">
    <text evidence="4">The sequence shown here is derived from an EMBL/GenBank/DDBJ whole genome shotgun (WGS) entry which is preliminary data.</text>
</comment>
<dbReference type="Pfam" id="PF00326">
    <property type="entry name" value="Peptidase_S9"/>
    <property type="match status" value="1"/>
</dbReference>
<feature type="domain" description="Peptidase S9 prolyl oligopeptidase catalytic" evidence="2">
    <location>
        <begin position="273"/>
        <end position="340"/>
    </location>
</feature>
<proteinExistence type="predicted"/>
<keyword evidence="5" id="KW-1185">Reference proteome</keyword>
<dbReference type="EMBL" id="RSCD01000006">
    <property type="protein sequence ID" value="RSH92520.1"/>
    <property type="molecule type" value="Genomic_DNA"/>
</dbReference>
<dbReference type="OrthoDB" id="19653at2759"/>
<evidence type="ECO:0000313" key="5">
    <source>
        <dbReference type="Proteomes" id="UP000279259"/>
    </source>
</evidence>
<evidence type="ECO:0000256" key="1">
    <source>
        <dbReference type="ARBA" id="ARBA00022801"/>
    </source>
</evidence>
<protein>
    <recommendedName>
        <fullName evidence="6">Alpha/beta hydrolase fold-3 domain-containing protein</fullName>
    </recommendedName>
</protein>
<organism evidence="4 5">
    <name type="scientific">Saitozyma podzolica</name>
    <dbReference type="NCBI Taxonomy" id="1890683"/>
    <lineage>
        <taxon>Eukaryota</taxon>
        <taxon>Fungi</taxon>
        <taxon>Dikarya</taxon>
        <taxon>Basidiomycota</taxon>
        <taxon>Agaricomycotina</taxon>
        <taxon>Tremellomycetes</taxon>
        <taxon>Tremellales</taxon>
        <taxon>Trimorphomycetaceae</taxon>
        <taxon>Saitozyma</taxon>
    </lineage>
</organism>
<dbReference type="SUPFAM" id="SSF53474">
    <property type="entry name" value="alpha/beta-Hydrolases"/>
    <property type="match status" value="1"/>
</dbReference>
<dbReference type="InterPro" id="IPR050300">
    <property type="entry name" value="GDXG_lipolytic_enzyme"/>
</dbReference>
<dbReference type="InterPro" id="IPR029058">
    <property type="entry name" value="AB_hydrolase_fold"/>
</dbReference>
<reference evidence="4 5" key="1">
    <citation type="submission" date="2018-11" db="EMBL/GenBank/DDBJ databases">
        <title>Genome sequence of Saitozyma podzolica DSM 27192.</title>
        <authorList>
            <person name="Aliyu H."/>
            <person name="Gorte O."/>
            <person name="Ochsenreither K."/>
        </authorList>
    </citation>
    <scope>NUCLEOTIDE SEQUENCE [LARGE SCALE GENOMIC DNA]</scope>
    <source>
        <strain evidence="4 5">DSM 27192</strain>
    </source>
</reference>
<dbReference type="GO" id="GO:0006508">
    <property type="term" value="P:proteolysis"/>
    <property type="evidence" value="ECO:0007669"/>
    <property type="project" value="InterPro"/>
</dbReference>
<dbReference type="GO" id="GO:0008236">
    <property type="term" value="F:serine-type peptidase activity"/>
    <property type="evidence" value="ECO:0007669"/>
    <property type="project" value="InterPro"/>
</dbReference>
<evidence type="ECO:0000259" key="2">
    <source>
        <dbReference type="Pfam" id="PF00326"/>
    </source>
</evidence>
<dbReference type="PANTHER" id="PTHR48081">
    <property type="entry name" value="AB HYDROLASE SUPERFAMILY PROTEIN C4A8.06C"/>
    <property type="match status" value="1"/>
</dbReference>
<dbReference type="InterPro" id="IPR013094">
    <property type="entry name" value="AB_hydrolase_3"/>
</dbReference>
<dbReference type="Proteomes" id="UP000279259">
    <property type="component" value="Unassembled WGS sequence"/>
</dbReference>
<evidence type="ECO:0000259" key="3">
    <source>
        <dbReference type="Pfam" id="PF07859"/>
    </source>
</evidence>
<evidence type="ECO:0008006" key="6">
    <source>
        <dbReference type="Google" id="ProtNLM"/>
    </source>
</evidence>
<dbReference type="AlphaFoldDB" id="A0A427YN94"/>
<name>A0A427YN94_9TREE</name>
<feature type="domain" description="Alpha/beta hydrolase fold-3" evidence="3">
    <location>
        <begin position="43"/>
        <end position="201"/>
    </location>
</feature>
<dbReference type="InterPro" id="IPR001375">
    <property type="entry name" value="Peptidase_S9_cat"/>
</dbReference>
<accession>A0A427YN94</accession>
<dbReference type="Pfam" id="PF07859">
    <property type="entry name" value="Abhydrolase_3"/>
    <property type="match status" value="1"/>
</dbReference>
<keyword evidence="1" id="KW-0378">Hydrolase</keyword>
<dbReference type="Gene3D" id="3.40.50.1820">
    <property type="entry name" value="alpha/beta hydrolase"/>
    <property type="match status" value="1"/>
</dbReference>
<sequence length="370" mass="41499">MASLPPVPDDFTDHRYAVKHGVPLWLRVYPTDVNPAKTPRPWLLWIHGGAYCSGQHYHLRSWLLPLLHAAGVQVVSIAHRFTPHVSMEEMLEDCDDAFAWCRKNLGAVLAQRGGCATDKYGIGGDSAGGGLATLLAHRLRDPPARVVINVYGVTDMVMQQEIYDNQPLPDQPWQGDAPEETIRKIIDDRDPSHAVTATTNAWNLACLDDEVVKRGHDAIAQGLKGVWKVSDQEWRYNEGVKRQWDVKSYIGHHKLMVTLPLRLTTEMTTAERDSIMRKHSARHLVAKSDLGESYPPTVFLHGTADRAVPIDESKDMAAELRKQGVDVEELYCEGVDHGWDNMYSSPKDEGWSQFIAPIGRFVERHLCATS</sequence>
<gene>
    <name evidence="4" type="ORF">EHS25_008936</name>
</gene>
<dbReference type="STRING" id="1890683.A0A427YN94"/>
<evidence type="ECO:0000313" key="4">
    <source>
        <dbReference type="EMBL" id="RSH92520.1"/>
    </source>
</evidence>